<evidence type="ECO:0000256" key="6">
    <source>
        <dbReference type="ARBA" id="ARBA00023157"/>
    </source>
</evidence>
<dbReference type="Pfam" id="PF07983">
    <property type="entry name" value="X8"/>
    <property type="match status" value="1"/>
</dbReference>
<protein>
    <recommendedName>
        <fullName evidence="9">1,3-beta-glucanosyltransferase</fullName>
        <ecNumber evidence="9">2.4.1.-</ecNumber>
    </recommendedName>
</protein>
<evidence type="ECO:0000256" key="8">
    <source>
        <dbReference type="ARBA" id="ARBA00023288"/>
    </source>
</evidence>
<dbReference type="Gene3D" id="3.20.20.80">
    <property type="entry name" value="Glycosidases"/>
    <property type="match status" value="1"/>
</dbReference>
<sequence>MKPFSLASGVAVGASFFSGAIAADPAWQTIPPIEAVGQHFFYSNNGSQFYLKGVAYQENFSPNGTDNNPDVKYTDPLADGASCARDIPFMKQIFTNVIRVYAVDPTADHDDCMQQLAAADIYVVADLSQPGESINSNEPEWNVPLFTRYTSVVDSLSKYNNVIGFFAGNEVISASNQTAAAAFVKAAVRDTKAYIKSVNYRTSLGVGYATADVPGRDQLAAYFACEPDSTTPSGIDFWGYNVYSWCGDSDYTKSSYGERVDFFSDYPVPVFFAEYGCIEGVDGGPDHRPFTEVPVLYGNMTEVFSGGIVYQWFWSDNMYGLVDINNNNVEPKADFTSLSSQLAKISPTITQSSAYKPSNSPPACPSTGTTAGVTWLPQASPLPPNVNPQLCQCEEASFSCAVSTDDADNYGDAFDYICGKNAKYCAGIEHNATTGSYGAISGCDPKVQLGFVANQYYLDQNSNKDACDFNGVASVQGAATASTCSNLIGSAGTDGLGSVASPTGQQGTAAASSSSSVGVPGYNAPGISGFGTALFIAYAITLVVSGVGMIVLAINMSGKIGVAIIGSGIFVKEEHLPAVQKSTDLELKAIYSRSLKSAKSVSEGLTDVALYSEDSDQGYSDLLKRDDVQAVIIALPIPVQPDFIKKALDAGKHVLAEKPLAKDVETGEDLVAYYRDRIAGKNVTFAVAEQFRYLNSYLHASSEIAKLGRILGVQHRLHFTVNPGGKYFETPWRKVPEYQGGFLLDGGVHQLAAIRLLLKGGGVKVKSVAAQTVQLRDWLPPVDTVDAALKLDNGATGFVSMSFGSSFDDAELAVACEKGSVSVDRHGNVSVKLVGEKEAKSVEKKNEEGGVATEVWAWAKSIKNGKPDDEQSPEEALADLEFLEALLKSGEKDGAPVVLSLQI</sequence>
<name>A0ABR2UFJ0_9PEZI</name>
<comment type="subcellular location">
    <subcellularLocation>
        <location evidence="1 9">Cell membrane</location>
        <topology evidence="1 9">Lipid-anchor</topology>
        <topology evidence="1 9">GPI-anchor</topology>
    </subcellularLocation>
</comment>
<dbReference type="PANTHER" id="PTHR31468:SF2">
    <property type="entry name" value="1,3-BETA-GLUCANOSYLTRANSFERASE GAS1"/>
    <property type="match status" value="1"/>
</dbReference>
<keyword evidence="8 9" id="KW-0449">Lipoprotein</keyword>
<feature type="transmembrane region" description="Helical" evidence="10">
    <location>
        <begin position="533"/>
        <end position="554"/>
    </location>
</feature>
<evidence type="ECO:0000313" key="12">
    <source>
        <dbReference type="EMBL" id="KAK9413307.1"/>
    </source>
</evidence>
<dbReference type="InterPro" id="IPR004886">
    <property type="entry name" value="Glucanosyltransferase"/>
</dbReference>
<dbReference type="Pfam" id="PF03198">
    <property type="entry name" value="Glyco_hydro_72"/>
    <property type="match status" value="1"/>
</dbReference>
<accession>A0ABR2UFJ0</accession>
<dbReference type="Pfam" id="PF02894">
    <property type="entry name" value="GFO_IDH_MocA_C"/>
    <property type="match status" value="1"/>
</dbReference>
<evidence type="ECO:0000313" key="13">
    <source>
        <dbReference type="Proteomes" id="UP001408356"/>
    </source>
</evidence>
<organism evidence="12 13">
    <name type="scientific">Seiridium unicorne</name>
    <dbReference type="NCBI Taxonomy" id="138068"/>
    <lineage>
        <taxon>Eukaryota</taxon>
        <taxon>Fungi</taxon>
        <taxon>Dikarya</taxon>
        <taxon>Ascomycota</taxon>
        <taxon>Pezizomycotina</taxon>
        <taxon>Sordariomycetes</taxon>
        <taxon>Xylariomycetidae</taxon>
        <taxon>Amphisphaeriales</taxon>
        <taxon>Sporocadaceae</taxon>
        <taxon>Seiridium</taxon>
    </lineage>
</organism>
<comment type="caution">
    <text evidence="12">The sequence shown here is derived from an EMBL/GenBank/DDBJ whole genome shotgun (WGS) entry which is preliminary data.</text>
</comment>
<dbReference type="SUPFAM" id="SSF51735">
    <property type="entry name" value="NAD(P)-binding Rossmann-fold domains"/>
    <property type="match status" value="1"/>
</dbReference>
<comment type="similarity">
    <text evidence="2 9">Belongs to the glycosyl hydrolase 72 family.</text>
</comment>
<evidence type="ECO:0000256" key="1">
    <source>
        <dbReference type="ARBA" id="ARBA00004609"/>
    </source>
</evidence>
<keyword evidence="13" id="KW-1185">Reference proteome</keyword>
<dbReference type="InterPro" id="IPR036291">
    <property type="entry name" value="NAD(P)-bd_dom_sf"/>
</dbReference>
<feature type="chain" id="PRO_5044962537" description="1,3-beta-glucanosyltransferase" evidence="9">
    <location>
        <begin position="23"/>
        <end position="903"/>
    </location>
</feature>
<dbReference type="SUPFAM" id="SSF51445">
    <property type="entry name" value="(Trans)glycosidases"/>
    <property type="match status" value="1"/>
</dbReference>
<evidence type="ECO:0000256" key="7">
    <source>
        <dbReference type="ARBA" id="ARBA00023180"/>
    </source>
</evidence>
<evidence type="ECO:0000256" key="10">
    <source>
        <dbReference type="SAM" id="Phobius"/>
    </source>
</evidence>
<feature type="signal peptide" evidence="9">
    <location>
        <begin position="1"/>
        <end position="22"/>
    </location>
</feature>
<dbReference type="SUPFAM" id="SSF55347">
    <property type="entry name" value="Glyceraldehyde-3-phosphate dehydrogenase-like, C-terminal domain"/>
    <property type="match status" value="1"/>
</dbReference>
<dbReference type="EC" id="2.4.1.-" evidence="9"/>
<proteinExistence type="inferred from homology"/>
<keyword evidence="6" id="KW-1015">Disulfide bond</keyword>
<dbReference type="Proteomes" id="UP001408356">
    <property type="component" value="Unassembled WGS sequence"/>
</dbReference>
<dbReference type="Gene3D" id="3.40.50.720">
    <property type="entry name" value="NAD(P)-binding Rossmann-like Domain"/>
    <property type="match status" value="1"/>
</dbReference>
<gene>
    <name evidence="12" type="ORF">SUNI508_02506</name>
</gene>
<feature type="domain" description="X8" evidence="11">
    <location>
        <begin position="398"/>
        <end position="486"/>
    </location>
</feature>
<dbReference type="InterPro" id="IPR004104">
    <property type="entry name" value="Gfo/Idh/MocA-like_OxRdtase_C"/>
</dbReference>
<keyword evidence="4 9" id="KW-0732">Signal</keyword>
<dbReference type="EMBL" id="JARVKF010000440">
    <property type="protein sequence ID" value="KAK9413307.1"/>
    <property type="molecule type" value="Genomic_DNA"/>
</dbReference>
<evidence type="ECO:0000256" key="9">
    <source>
        <dbReference type="RuleBase" id="RU361209"/>
    </source>
</evidence>
<comment type="function">
    <text evidence="9">Splits internally a 1,3-beta-glucan molecule and transfers the newly generated reducing end (the donor) to the non-reducing end of another 1,3-beta-glucan molecule (the acceptor) forming a 1,3-beta linkage, resulting in the elongation of 1,3-beta-glucan chains in the cell wall.</text>
</comment>
<keyword evidence="9" id="KW-0808">Transferase</keyword>
<evidence type="ECO:0000256" key="5">
    <source>
        <dbReference type="ARBA" id="ARBA00023136"/>
    </source>
</evidence>
<evidence type="ECO:0000259" key="11">
    <source>
        <dbReference type="SMART" id="SM00768"/>
    </source>
</evidence>
<reference evidence="12 13" key="1">
    <citation type="journal article" date="2024" name="J. Plant Pathol.">
        <title>Sequence and assembly of the genome of Seiridium unicorne, isolate CBS 538.82, causal agent of cypress canker disease.</title>
        <authorList>
            <person name="Scali E."/>
            <person name="Rocca G.D."/>
            <person name="Danti R."/>
            <person name="Garbelotto M."/>
            <person name="Barberini S."/>
            <person name="Baroncelli R."/>
            <person name="Emiliani G."/>
        </authorList>
    </citation>
    <scope>NUCLEOTIDE SEQUENCE [LARGE SCALE GENOMIC DNA]</scope>
    <source>
        <strain evidence="12 13">BM-138-508</strain>
    </source>
</reference>
<dbReference type="InterPro" id="IPR017853">
    <property type="entry name" value="GH"/>
</dbReference>
<dbReference type="InterPro" id="IPR012946">
    <property type="entry name" value="X8"/>
</dbReference>
<keyword evidence="7" id="KW-0325">Glycoprotein</keyword>
<dbReference type="SMART" id="SM00768">
    <property type="entry name" value="X8"/>
    <property type="match status" value="1"/>
</dbReference>
<keyword evidence="3 9" id="KW-0336">GPI-anchor</keyword>
<evidence type="ECO:0000256" key="4">
    <source>
        <dbReference type="ARBA" id="ARBA00022729"/>
    </source>
</evidence>
<dbReference type="PANTHER" id="PTHR31468">
    <property type="entry name" value="1,3-BETA-GLUCANOSYLTRANSFERASE GAS1"/>
    <property type="match status" value="1"/>
</dbReference>
<dbReference type="Pfam" id="PF01408">
    <property type="entry name" value="GFO_IDH_MocA"/>
    <property type="match status" value="1"/>
</dbReference>
<dbReference type="Gene3D" id="3.30.360.10">
    <property type="entry name" value="Dihydrodipicolinate Reductase, domain 2"/>
    <property type="match status" value="1"/>
</dbReference>
<evidence type="ECO:0000256" key="2">
    <source>
        <dbReference type="ARBA" id="ARBA00007528"/>
    </source>
</evidence>
<dbReference type="Gene3D" id="1.20.58.1040">
    <property type="match status" value="1"/>
</dbReference>
<keyword evidence="5 9" id="KW-0472">Membrane</keyword>
<dbReference type="InterPro" id="IPR000683">
    <property type="entry name" value="Gfo/Idh/MocA-like_OxRdtase_N"/>
</dbReference>
<keyword evidence="10" id="KW-0812">Transmembrane</keyword>
<keyword evidence="10" id="KW-1133">Transmembrane helix</keyword>
<evidence type="ECO:0000256" key="3">
    <source>
        <dbReference type="ARBA" id="ARBA00022622"/>
    </source>
</evidence>